<dbReference type="STRING" id="35608.A0A2U1PKE9"/>
<proteinExistence type="predicted"/>
<name>A0A2U1PKE9_ARTAN</name>
<evidence type="ECO:0000313" key="1">
    <source>
        <dbReference type="EMBL" id="PWA86192.1"/>
    </source>
</evidence>
<dbReference type="Gene3D" id="3.80.10.10">
    <property type="entry name" value="Ribonuclease Inhibitor"/>
    <property type="match status" value="1"/>
</dbReference>
<protein>
    <submittedName>
        <fullName evidence="1">F-box domain, cyclin-like protein</fullName>
    </submittedName>
</protein>
<organism evidence="1 2">
    <name type="scientific">Artemisia annua</name>
    <name type="common">Sweet wormwood</name>
    <dbReference type="NCBI Taxonomy" id="35608"/>
    <lineage>
        <taxon>Eukaryota</taxon>
        <taxon>Viridiplantae</taxon>
        <taxon>Streptophyta</taxon>
        <taxon>Embryophyta</taxon>
        <taxon>Tracheophyta</taxon>
        <taxon>Spermatophyta</taxon>
        <taxon>Magnoliopsida</taxon>
        <taxon>eudicotyledons</taxon>
        <taxon>Gunneridae</taxon>
        <taxon>Pentapetalae</taxon>
        <taxon>asterids</taxon>
        <taxon>campanulids</taxon>
        <taxon>Asterales</taxon>
        <taxon>Asteraceae</taxon>
        <taxon>Asteroideae</taxon>
        <taxon>Anthemideae</taxon>
        <taxon>Artemisiinae</taxon>
        <taxon>Artemisia</taxon>
    </lineage>
</organism>
<evidence type="ECO:0000313" key="2">
    <source>
        <dbReference type="Proteomes" id="UP000245207"/>
    </source>
</evidence>
<sequence>MCKNVVDRSQDQLVDITMVGFCDDELLESPKLSRLEIVYPDSSVSSLSKALKKLPKLEELSIHSAFLQLNHCSIIGDEEIIAISENLGELRHLELRRNYSLSNIGLQAILNGCPCLKVLDLRLCPYVDLKGDIGKRLEQIEYALHT</sequence>
<dbReference type="PANTHER" id="PTHR38926:SF80">
    <property type="entry name" value="F-BOX DOMAIN, LEUCINE-RICH REPEAT DOMAIN SUPERFAMILY"/>
    <property type="match status" value="1"/>
</dbReference>
<reference evidence="1 2" key="1">
    <citation type="journal article" date="2018" name="Mol. Plant">
        <title>The genome of Artemisia annua provides insight into the evolution of Asteraceae family and artemisinin biosynthesis.</title>
        <authorList>
            <person name="Shen Q."/>
            <person name="Zhang L."/>
            <person name="Liao Z."/>
            <person name="Wang S."/>
            <person name="Yan T."/>
            <person name="Shi P."/>
            <person name="Liu M."/>
            <person name="Fu X."/>
            <person name="Pan Q."/>
            <person name="Wang Y."/>
            <person name="Lv Z."/>
            <person name="Lu X."/>
            <person name="Zhang F."/>
            <person name="Jiang W."/>
            <person name="Ma Y."/>
            <person name="Chen M."/>
            <person name="Hao X."/>
            <person name="Li L."/>
            <person name="Tang Y."/>
            <person name="Lv G."/>
            <person name="Zhou Y."/>
            <person name="Sun X."/>
            <person name="Brodelius P.E."/>
            <person name="Rose J.K.C."/>
            <person name="Tang K."/>
        </authorList>
    </citation>
    <scope>NUCLEOTIDE SEQUENCE [LARGE SCALE GENOMIC DNA]</scope>
    <source>
        <strain evidence="2">cv. Huhao1</strain>
        <tissue evidence="1">Leaf</tissue>
    </source>
</reference>
<accession>A0A2U1PKE9</accession>
<dbReference type="Proteomes" id="UP000245207">
    <property type="component" value="Unassembled WGS sequence"/>
</dbReference>
<keyword evidence="2" id="KW-1185">Reference proteome</keyword>
<dbReference type="AlphaFoldDB" id="A0A2U1PKE9"/>
<dbReference type="PANTHER" id="PTHR38926">
    <property type="entry name" value="F-BOX DOMAIN CONTAINING PROTEIN, EXPRESSED"/>
    <property type="match status" value="1"/>
</dbReference>
<dbReference type="EMBL" id="PKPP01001046">
    <property type="protein sequence ID" value="PWA86192.1"/>
    <property type="molecule type" value="Genomic_DNA"/>
</dbReference>
<dbReference type="SUPFAM" id="SSF52047">
    <property type="entry name" value="RNI-like"/>
    <property type="match status" value="1"/>
</dbReference>
<gene>
    <name evidence="1" type="ORF">CTI12_AA141380</name>
</gene>
<dbReference type="OrthoDB" id="1435860at2759"/>
<comment type="caution">
    <text evidence="1">The sequence shown here is derived from an EMBL/GenBank/DDBJ whole genome shotgun (WGS) entry which is preliminary data.</text>
</comment>
<dbReference type="InterPro" id="IPR032675">
    <property type="entry name" value="LRR_dom_sf"/>
</dbReference>